<keyword evidence="3 5" id="KW-1133">Transmembrane helix</keyword>
<organism evidence="7 8">
    <name type="scientific">Ktedonosporobacter rubrisoli</name>
    <dbReference type="NCBI Taxonomy" id="2509675"/>
    <lineage>
        <taxon>Bacteria</taxon>
        <taxon>Bacillati</taxon>
        <taxon>Chloroflexota</taxon>
        <taxon>Ktedonobacteria</taxon>
        <taxon>Ktedonobacterales</taxon>
        <taxon>Ktedonosporobacteraceae</taxon>
        <taxon>Ktedonosporobacter</taxon>
    </lineage>
</organism>
<reference evidence="7 8" key="1">
    <citation type="submission" date="2019-01" db="EMBL/GenBank/DDBJ databases">
        <title>Ktedonosporobacter rubrisoli SCAWS-G2.</title>
        <authorList>
            <person name="Huang Y."/>
            <person name="Yan B."/>
        </authorList>
    </citation>
    <scope>NUCLEOTIDE SEQUENCE [LARGE SCALE GENOMIC DNA]</scope>
    <source>
        <strain evidence="7 8">SCAWS-G2</strain>
    </source>
</reference>
<dbReference type="InterPro" id="IPR013525">
    <property type="entry name" value="ABC2_TM"/>
</dbReference>
<evidence type="ECO:0000259" key="6">
    <source>
        <dbReference type="Pfam" id="PF12698"/>
    </source>
</evidence>
<protein>
    <recommendedName>
        <fullName evidence="6">ABC-2 type transporter transmembrane domain-containing protein</fullName>
    </recommendedName>
</protein>
<dbReference type="InterPro" id="IPR001646">
    <property type="entry name" value="5peptide_repeat"/>
</dbReference>
<dbReference type="EMBL" id="CP035758">
    <property type="protein sequence ID" value="QBD77387.1"/>
    <property type="molecule type" value="Genomic_DNA"/>
</dbReference>
<feature type="domain" description="ABC-2 type transporter transmembrane" evidence="6">
    <location>
        <begin position="28"/>
        <end position="357"/>
    </location>
</feature>
<dbReference type="AlphaFoldDB" id="A0A4P6JPS5"/>
<evidence type="ECO:0000256" key="3">
    <source>
        <dbReference type="ARBA" id="ARBA00022989"/>
    </source>
</evidence>
<evidence type="ECO:0000256" key="4">
    <source>
        <dbReference type="ARBA" id="ARBA00023136"/>
    </source>
</evidence>
<evidence type="ECO:0000313" key="7">
    <source>
        <dbReference type="EMBL" id="QBD77387.1"/>
    </source>
</evidence>
<gene>
    <name evidence="7" type="ORF">EPA93_15850</name>
</gene>
<proteinExistence type="predicted"/>
<dbReference type="PANTHER" id="PTHR43077">
    <property type="entry name" value="TRANSPORT PERMEASE YVFS-RELATED"/>
    <property type="match status" value="1"/>
</dbReference>
<keyword evidence="4 5" id="KW-0472">Membrane</keyword>
<feature type="transmembrane region" description="Helical" evidence="5">
    <location>
        <begin position="214"/>
        <end position="241"/>
    </location>
</feature>
<name>A0A4P6JPS5_KTERU</name>
<dbReference type="GO" id="GO:0140359">
    <property type="term" value="F:ABC-type transporter activity"/>
    <property type="evidence" value="ECO:0007669"/>
    <property type="project" value="InterPro"/>
</dbReference>
<dbReference type="Pfam" id="PF00805">
    <property type="entry name" value="Pentapeptide"/>
    <property type="match status" value="2"/>
</dbReference>
<feature type="transmembrane region" description="Helical" evidence="5">
    <location>
        <begin position="253"/>
        <end position="273"/>
    </location>
</feature>
<dbReference type="Proteomes" id="UP000290365">
    <property type="component" value="Chromosome"/>
</dbReference>
<dbReference type="Pfam" id="PF12698">
    <property type="entry name" value="ABC2_membrane_3"/>
    <property type="match status" value="1"/>
</dbReference>
<keyword evidence="8" id="KW-1185">Reference proteome</keyword>
<feature type="transmembrane region" description="Helical" evidence="5">
    <location>
        <begin position="24"/>
        <end position="43"/>
    </location>
</feature>
<dbReference type="GO" id="GO:0016020">
    <property type="term" value="C:membrane"/>
    <property type="evidence" value="ECO:0007669"/>
    <property type="project" value="UniProtKB-SubCell"/>
</dbReference>
<evidence type="ECO:0000256" key="5">
    <source>
        <dbReference type="SAM" id="Phobius"/>
    </source>
</evidence>
<dbReference type="PANTHER" id="PTHR43077:SF10">
    <property type="entry name" value="TRANSPORT PERMEASE PROTEIN"/>
    <property type="match status" value="1"/>
</dbReference>
<dbReference type="Gene3D" id="3.40.1710.10">
    <property type="entry name" value="abc type-2 transporter like domain"/>
    <property type="match status" value="1"/>
</dbReference>
<dbReference type="Gene3D" id="2.160.20.80">
    <property type="entry name" value="E3 ubiquitin-protein ligase SopA"/>
    <property type="match status" value="1"/>
</dbReference>
<dbReference type="InterPro" id="IPR051328">
    <property type="entry name" value="T7SS_ABC-Transporter"/>
</dbReference>
<evidence type="ECO:0000256" key="1">
    <source>
        <dbReference type="ARBA" id="ARBA00004141"/>
    </source>
</evidence>
<accession>A0A4P6JPS5</accession>
<feature type="transmembrane region" description="Helical" evidence="5">
    <location>
        <begin position="169"/>
        <end position="194"/>
    </location>
</feature>
<keyword evidence="2 5" id="KW-0812">Transmembrane</keyword>
<dbReference type="OrthoDB" id="447416at2"/>
<sequence length="625" mass="67332">MKALLVALGGGFQAELKQLSRSRLFVALTIIQAITFLFLASLFGMTGSFAPTAIVTEDKGKLANDFITTLNAAHHSFDLHIMDTQAAQSALHRGDLVAIITIPQRFSEAIARGEDTTIHVDVDNVNTDMTDDIQRALPSAIVAFGHKLQLPHLHVQVAEHDLIDHDTGFIPYLVVSGLALDAFVIACILSAMAVAREFEAGTMKLLAVAPVHPLFSLLGRVLATDLVAAVAMVFPVAVTIVGYRIVPLHPFEMLGVILLCIIIFSCVGVALGAILKRTLPVASLVFGLSLPLYLCSGSYEPQRFDGNLIWALAHLSPVYYAVGILQQAFHGLQVTPEAISSDFIALLTWAVCMLLLAGILLRGAMLGRAAIWQREKQQKQQHLRRAGSWLLQKQRFVLAAHKPLVLLALFVLIAGGIWFNVLQSLSLQKSQQQQAAVELAAAQRQDTSLLDYINFISDLLAHDNLLNTKKGDAATAIANARTQELLQQLDADRKVTLIRFLYDARLIKNDYKIISLQGADLRAVHLANVDLNDINLAGVNFSGADLHGADLSAASLASTNFSGANLSGANLSRTNMRDTDVSHANLTNANLQYAIVEAVQLEKAGSLAGATLPDGSVPPAGLDQD</sequence>
<evidence type="ECO:0000313" key="8">
    <source>
        <dbReference type="Proteomes" id="UP000290365"/>
    </source>
</evidence>
<feature type="transmembrane region" description="Helical" evidence="5">
    <location>
        <begin position="308"/>
        <end position="326"/>
    </location>
</feature>
<dbReference type="KEGG" id="kbs:EPA93_15850"/>
<evidence type="ECO:0000256" key="2">
    <source>
        <dbReference type="ARBA" id="ARBA00022692"/>
    </source>
</evidence>
<dbReference type="SUPFAM" id="SSF141571">
    <property type="entry name" value="Pentapeptide repeat-like"/>
    <property type="match status" value="1"/>
</dbReference>
<feature type="transmembrane region" description="Helical" evidence="5">
    <location>
        <begin position="404"/>
        <end position="422"/>
    </location>
</feature>
<dbReference type="RefSeq" id="WP_129888444.1">
    <property type="nucleotide sequence ID" value="NZ_CP035758.1"/>
</dbReference>
<comment type="subcellular location">
    <subcellularLocation>
        <location evidence="1">Membrane</location>
        <topology evidence="1">Multi-pass membrane protein</topology>
    </subcellularLocation>
</comment>
<feature type="transmembrane region" description="Helical" evidence="5">
    <location>
        <begin position="346"/>
        <end position="371"/>
    </location>
</feature>